<dbReference type="Pfam" id="PF08666">
    <property type="entry name" value="SAF"/>
    <property type="match status" value="1"/>
</dbReference>
<reference evidence="4 5" key="1">
    <citation type="submission" date="2017-01" db="EMBL/GenBank/DDBJ databases">
        <title>First insights into the biology of 'candidatus Vampirococcus archaeovorus'.</title>
        <authorList>
            <person name="Kizina J."/>
            <person name="Jordan S."/>
            <person name="Stueber K."/>
            <person name="Reinhardt R."/>
            <person name="Harder J."/>
        </authorList>
    </citation>
    <scope>NUCLEOTIDE SEQUENCE [LARGE SCALE GENOMIC DNA]</scope>
    <source>
        <strain evidence="4 5">LiM</strain>
    </source>
</reference>
<protein>
    <submittedName>
        <fullName evidence="4">Protein with TMH, SAF and Flp pilus assembly protein RcpC domains</fullName>
    </submittedName>
</protein>
<dbReference type="InterPro" id="IPR031571">
    <property type="entry name" value="RcpC_dom"/>
</dbReference>
<gene>
    <name evidence="4" type="ORF">BU251_00055</name>
</gene>
<dbReference type="Pfam" id="PF16976">
    <property type="entry name" value="RcpC"/>
    <property type="match status" value="1"/>
</dbReference>
<dbReference type="EMBL" id="CP019384">
    <property type="protein sequence ID" value="QAT16241.1"/>
    <property type="molecule type" value="Genomic_DNA"/>
</dbReference>
<keyword evidence="2" id="KW-0812">Transmembrane</keyword>
<evidence type="ECO:0000256" key="1">
    <source>
        <dbReference type="SAM" id="MobiDB-lite"/>
    </source>
</evidence>
<dbReference type="InterPro" id="IPR017592">
    <property type="entry name" value="Pilus_assmbl_Flp-typ_CpaB"/>
</dbReference>
<dbReference type="SMART" id="SM00858">
    <property type="entry name" value="SAF"/>
    <property type="match status" value="1"/>
</dbReference>
<keyword evidence="2" id="KW-0472">Membrane</keyword>
<dbReference type="KEGG" id="vai:BU251_00055"/>
<evidence type="ECO:0000256" key="2">
    <source>
        <dbReference type="SAM" id="Phobius"/>
    </source>
</evidence>
<dbReference type="NCBIfam" id="TIGR03177">
    <property type="entry name" value="pilus_cpaB"/>
    <property type="match status" value="1"/>
</dbReference>
<feature type="domain" description="SAF" evidence="3">
    <location>
        <begin position="60"/>
        <end position="122"/>
    </location>
</feature>
<dbReference type="Gene3D" id="3.90.1210.10">
    <property type="entry name" value="Antifreeze-like/N-acetylneuraminic acid synthase C-terminal domain"/>
    <property type="match status" value="1"/>
</dbReference>
<sequence length="314" mass="34097">MRAEGLLVLTAAGFHEEIFRVDKRKLSIILAVVLALVAVVMVRNYISQTEKKYIKEEKKAYVLVATQPIAAGATIDESMMKMEAIPEKYVQPNAVNSPSLAAGRRAAAAIAPGEQIMTTKLTLAVKDTSLAMRTPQGKRAITITVPFLSAVGGKIRPGDYVDVIGTFPYNAQVDGRTVTEMVSVTLFQNVLVLGVEGGMGIPAQRGQAATAPTDLIIMLALSPREAALLSFALEQKASLRMVLRPPLETAIEPVPPVEVNALWQYVFSNLGQEFMATKEESSSMKPQEKKQEPPAPPTVEIYRGTEKSNMIMNK</sequence>
<dbReference type="OrthoDB" id="163768at2"/>
<accession>A0A410P2C0</accession>
<dbReference type="CDD" id="cd11614">
    <property type="entry name" value="SAF_CpaB_FlgA_like"/>
    <property type="match status" value="1"/>
</dbReference>
<evidence type="ECO:0000259" key="3">
    <source>
        <dbReference type="SMART" id="SM00858"/>
    </source>
</evidence>
<organism evidence="4 5">
    <name type="scientific">Velamenicoccus archaeovorus</name>
    <dbReference type="NCBI Taxonomy" id="1930593"/>
    <lineage>
        <taxon>Bacteria</taxon>
        <taxon>Pseudomonadati</taxon>
        <taxon>Candidatus Omnitrophota</taxon>
        <taxon>Candidatus Velamenicoccus</taxon>
    </lineage>
</organism>
<dbReference type="InterPro" id="IPR013974">
    <property type="entry name" value="SAF"/>
</dbReference>
<keyword evidence="2" id="KW-1133">Transmembrane helix</keyword>
<feature type="compositionally biased region" description="Basic and acidic residues" evidence="1">
    <location>
        <begin position="277"/>
        <end position="292"/>
    </location>
</feature>
<proteinExistence type="predicted"/>
<feature type="transmembrane region" description="Helical" evidence="2">
    <location>
        <begin position="26"/>
        <end position="46"/>
    </location>
</feature>
<evidence type="ECO:0000313" key="5">
    <source>
        <dbReference type="Proteomes" id="UP000287243"/>
    </source>
</evidence>
<dbReference type="AlphaFoldDB" id="A0A410P2C0"/>
<evidence type="ECO:0000313" key="4">
    <source>
        <dbReference type="EMBL" id="QAT16241.1"/>
    </source>
</evidence>
<feature type="region of interest" description="Disordered" evidence="1">
    <location>
        <begin position="277"/>
        <end position="314"/>
    </location>
</feature>
<dbReference type="Proteomes" id="UP000287243">
    <property type="component" value="Chromosome"/>
</dbReference>
<name>A0A410P2C0_VELA1</name>
<keyword evidence="5" id="KW-1185">Reference proteome</keyword>